<keyword evidence="3" id="KW-1185">Reference proteome</keyword>
<evidence type="ECO:0000256" key="1">
    <source>
        <dbReference type="SAM" id="MobiDB-lite"/>
    </source>
</evidence>
<dbReference type="Proteomes" id="UP000009009">
    <property type="component" value="Unassembled WGS sequence"/>
</dbReference>
<dbReference type="EMBL" id="AGVY01000158">
    <property type="protein sequence ID" value="EHN03251.1"/>
    <property type="molecule type" value="Genomic_DNA"/>
</dbReference>
<gene>
    <name evidence="2" type="ORF">VIN7_6109</name>
</gene>
<dbReference type="AlphaFoldDB" id="H0GSG6"/>
<name>H0GSG6_SACCK</name>
<evidence type="ECO:0000313" key="2">
    <source>
        <dbReference type="EMBL" id="EHN03251.1"/>
    </source>
</evidence>
<protein>
    <submittedName>
        <fullName evidence="2">Uncharacterized protein</fullName>
    </submittedName>
</protein>
<reference evidence="2 3" key="1">
    <citation type="journal article" date="2012" name="FEMS Yeast Res.">
        <title>The genome sequence of the wine yeast VIN7 reveals an allotriploid hybrid genome with Saccharomyces cerevisiae and Saccharomyces kudriavzevii origins.</title>
        <authorList>
            <person name="Borneman A.R."/>
            <person name="Desany B.A."/>
            <person name="Riches D."/>
            <person name="Affourtit J.P."/>
            <person name="Forgan A.H."/>
            <person name="Pretorius I.S."/>
            <person name="Egholm M."/>
            <person name="Chambers P.J."/>
        </authorList>
    </citation>
    <scope>NUCLEOTIDE SEQUENCE [LARGE SCALE GENOMIC DNA]</scope>
    <source>
        <strain evidence="2 3">VIN7</strain>
    </source>
</reference>
<feature type="region of interest" description="Disordered" evidence="1">
    <location>
        <begin position="80"/>
        <end position="101"/>
    </location>
</feature>
<comment type="caution">
    <text evidence="2">The sequence shown here is derived from an EMBL/GenBank/DDBJ whole genome shotgun (WGS) entry which is preliminary data.</text>
</comment>
<organism evidence="2 3">
    <name type="scientific">Saccharomyces cerevisiae x Saccharomyces kudriavzevii (strain VIN7)</name>
    <name type="common">Yeast</name>
    <dbReference type="NCBI Taxonomy" id="1095631"/>
    <lineage>
        <taxon>Eukaryota</taxon>
        <taxon>Fungi</taxon>
        <taxon>Dikarya</taxon>
        <taxon>Ascomycota</taxon>
        <taxon>Saccharomycotina</taxon>
        <taxon>Saccharomycetes</taxon>
        <taxon>Saccharomycetales</taxon>
        <taxon>Saccharomycetaceae</taxon>
        <taxon>Saccharomyces</taxon>
    </lineage>
</organism>
<evidence type="ECO:0000313" key="3">
    <source>
        <dbReference type="Proteomes" id="UP000009009"/>
    </source>
</evidence>
<proteinExistence type="predicted"/>
<dbReference type="HOGENOM" id="CLU_2293288_0_0_1"/>
<sequence>MIWSCPEPQSGPSLKEEKGAAVSLPGRDWLLAFFGWELTQCWAVRGGRRDFVAVTCAADFAAIIRVLWASPFFSPSFPGRVGQAGQPLEARETDSFHQLYK</sequence>
<accession>H0GSG6</accession>